<keyword evidence="2" id="KW-1185">Reference proteome</keyword>
<sequence>MPNSTPLDFLYEDPRPEFKSDSHRWRLLFRLIPAHIADRDIAETLSKRLWTLRAAGALMRRDFNGIKFVPTPAPVGIWEGLAEYKEVREKYLTPYAEQIRLLIGMIDD</sequence>
<organism evidence="1 2">
    <name type="scientific">Paenibacillus sepulcri</name>
    <dbReference type="NCBI Taxonomy" id="359917"/>
    <lineage>
        <taxon>Bacteria</taxon>
        <taxon>Bacillati</taxon>
        <taxon>Bacillota</taxon>
        <taxon>Bacilli</taxon>
        <taxon>Bacillales</taxon>
        <taxon>Paenibacillaceae</taxon>
        <taxon>Paenibacillus</taxon>
    </lineage>
</organism>
<dbReference type="Proteomes" id="UP001519887">
    <property type="component" value="Unassembled WGS sequence"/>
</dbReference>
<reference evidence="1 2" key="1">
    <citation type="submission" date="2021-07" db="EMBL/GenBank/DDBJ databases">
        <title>Paenibacillus radiodurans sp. nov., isolated from the southeastern edge of Tengger Desert.</title>
        <authorList>
            <person name="Zhang G."/>
        </authorList>
    </citation>
    <scope>NUCLEOTIDE SEQUENCE [LARGE SCALE GENOMIC DNA]</scope>
    <source>
        <strain evidence="1 2">CCM 7311</strain>
    </source>
</reference>
<comment type="caution">
    <text evidence="1">The sequence shown here is derived from an EMBL/GenBank/DDBJ whole genome shotgun (WGS) entry which is preliminary data.</text>
</comment>
<name>A0ABS7BYY8_9BACL</name>
<dbReference type="EMBL" id="JAHZIK010000125">
    <property type="protein sequence ID" value="MBW7453865.1"/>
    <property type="molecule type" value="Genomic_DNA"/>
</dbReference>
<evidence type="ECO:0000313" key="1">
    <source>
        <dbReference type="EMBL" id="MBW7453865.1"/>
    </source>
</evidence>
<evidence type="ECO:0000313" key="2">
    <source>
        <dbReference type="Proteomes" id="UP001519887"/>
    </source>
</evidence>
<dbReference type="RefSeq" id="WP_210045155.1">
    <property type="nucleotide sequence ID" value="NZ_JBHLVU010000013.1"/>
</dbReference>
<accession>A0ABS7BYY8</accession>
<proteinExistence type="predicted"/>
<gene>
    <name evidence="1" type="ORF">K0U00_07425</name>
</gene>
<protein>
    <submittedName>
        <fullName evidence="1">Uncharacterized protein</fullName>
    </submittedName>
</protein>